<evidence type="ECO:0000313" key="3">
    <source>
        <dbReference type="Proteomes" id="UP000634136"/>
    </source>
</evidence>
<dbReference type="Proteomes" id="UP000634136">
    <property type="component" value="Unassembled WGS sequence"/>
</dbReference>
<accession>A0A834SFN6</accession>
<dbReference type="EMBL" id="JAAIUW010000013">
    <property type="protein sequence ID" value="KAF7802467.1"/>
    <property type="molecule type" value="Genomic_DNA"/>
</dbReference>
<reference evidence="2" key="1">
    <citation type="submission" date="2020-09" db="EMBL/GenBank/DDBJ databases">
        <title>Genome-Enabled Discovery of Anthraquinone Biosynthesis in Senna tora.</title>
        <authorList>
            <person name="Kang S.-H."/>
            <person name="Pandey R.P."/>
            <person name="Lee C.-M."/>
            <person name="Sim J.-S."/>
            <person name="Jeong J.-T."/>
            <person name="Choi B.-S."/>
            <person name="Jung M."/>
            <person name="Ginzburg D."/>
            <person name="Zhao K."/>
            <person name="Won S.Y."/>
            <person name="Oh T.-J."/>
            <person name="Yu Y."/>
            <person name="Kim N.-H."/>
            <person name="Lee O.R."/>
            <person name="Lee T.-H."/>
            <person name="Bashyal P."/>
            <person name="Kim T.-S."/>
            <person name="Lee W.-H."/>
            <person name="Kawkins C."/>
            <person name="Kim C.-K."/>
            <person name="Kim J.S."/>
            <person name="Ahn B.O."/>
            <person name="Rhee S.Y."/>
            <person name="Sohng J.K."/>
        </authorList>
    </citation>
    <scope>NUCLEOTIDE SEQUENCE</scope>
    <source>
        <tissue evidence="2">Leaf</tissue>
    </source>
</reference>
<organism evidence="2 3">
    <name type="scientific">Senna tora</name>
    <dbReference type="NCBI Taxonomy" id="362788"/>
    <lineage>
        <taxon>Eukaryota</taxon>
        <taxon>Viridiplantae</taxon>
        <taxon>Streptophyta</taxon>
        <taxon>Embryophyta</taxon>
        <taxon>Tracheophyta</taxon>
        <taxon>Spermatophyta</taxon>
        <taxon>Magnoliopsida</taxon>
        <taxon>eudicotyledons</taxon>
        <taxon>Gunneridae</taxon>
        <taxon>Pentapetalae</taxon>
        <taxon>rosids</taxon>
        <taxon>fabids</taxon>
        <taxon>Fabales</taxon>
        <taxon>Fabaceae</taxon>
        <taxon>Caesalpinioideae</taxon>
        <taxon>Cassia clade</taxon>
        <taxon>Senna</taxon>
    </lineage>
</organism>
<dbReference type="AlphaFoldDB" id="A0A834SFN6"/>
<sequence>METIVCRGHTNAEQNEIDGGSLRRTTPAAVAMSRRRTP</sequence>
<protein>
    <submittedName>
        <fullName evidence="2">Uncharacterized protein</fullName>
    </submittedName>
</protein>
<feature type="region of interest" description="Disordered" evidence="1">
    <location>
        <begin position="1"/>
        <end position="38"/>
    </location>
</feature>
<keyword evidence="3" id="KW-1185">Reference proteome</keyword>
<evidence type="ECO:0000256" key="1">
    <source>
        <dbReference type="SAM" id="MobiDB-lite"/>
    </source>
</evidence>
<name>A0A834SFN6_9FABA</name>
<gene>
    <name evidence="2" type="ORF">G2W53_041578</name>
</gene>
<comment type="caution">
    <text evidence="2">The sequence shown here is derived from an EMBL/GenBank/DDBJ whole genome shotgun (WGS) entry which is preliminary data.</text>
</comment>
<evidence type="ECO:0000313" key="2">
    <source>
        <dbReference type="EMBL" id="KAF7802467.1"/>
    </source>
</evidence>
<proteinExistence type="predicted"/>